<reference evidence="2" key="1">
    <citation type="submission" date="2023-12" db="EMBL/GenBank/DDBJ databases">
        <authorList>
            <person name="Brown T."/>
        </authorList>
    </citation>
    <scope>NUCLEOTIDE SEQUENCE</scope>
</reference>
<organism evidence="2 3">
    <name type="scientific">Pipistrellus nathusii</name>
    <name type="common">Nathusius' pipistrelle</name>
    <dbReference type="NCBI Taxonomy" id="59473"/>
    <lineage>
        <taxon>Eukaryota</taxon>
        <taxon>Metazoa</taxon>
        <taxon>Chordata</taxon>
        <taxon>Craniata</taxon>
        <taxon>Vertebrata</taxon>
        <taxon>Euteleostomi</taxon>
        <taxon>Mammalia</taxon>
        <taxon>Eutheria</taxon>
        <taxon>Laurasiatheria</taxon>
        <taxon>Chiroptera</taxon>
        <taxon>Yangochiroptera</taxon>
        <taxon>Vespertilionidae</taxon>
        <taxon>Pipistrellus</taxon>
    </lineage>
</organism>
<proteinExistence type="predicted"/>
<dbReference type="EMBL" id="OY882862">
    <property type="protein sequence ID" value="CAK6446324.1"/>
    <property type="molecule type" value="Genomic_DNA"/>
</dbReference>
<evidence type="ECO:0000313" key="2">
    <source>
        <dbReference type="EMBL" id="CAK6446324.1"/>
    </source>
</evidence>
<protein>
    <submittedName>
        <fullName evidence="2">Uncharacterized protein</fullName>
    </submittedName>
</protein>
<name>A0ABP0A7T8_PIPNA</name>
<keyword evidence="3" id="KW-1185">Reference proteome</keyword>
<evidence type="ECO:0000313" key="3">
    <source>
        <dbReference type="Proteomes" id="UP001314169"/>
    </source>
</evidence>
<gene>
    <name evidence="2" type="ORF">MPIPNATIZW_LOCUS14630</name>
</gene>
<evidence type="ECO:0000256" key="1">
    <source>
        <dbReference type="SAM" id="MobiDB-lite"/>
    </source>
</evidence>
<feature type="compositionally biased region" description="Polar residues" evidence="1">
    <location>
        <begin position="11"/>
        <end position="29"/>
    </location>
</feature>
<accession>A0ABP0A7T8</accession>
<dbReference type="Proteomes" id="UP001314169">
    <property type="component" value="Chromosome 5"/>
</dbReference>
<sequence>MDSDSLAPQGAQASHSQLPIPRSPTTDSNPFLAEPPAAPQMTMVLTSAPAIFSPPLAPRPARAVQSAVLSKPSSWVDSIMKTAVCVEGTVKASLAFGTRSALHVFTLMLTRLQETMGPQGNT</sequence>
<feature type="region of interest" description="Disordered" evidence="1">
    <location>
        <begin position="1"/>
        <end position="35"/>
    </location>
</feature>